<accession>A0ABW5C3J7</accession>
<dbReference type="InterPro" id="IPR018060">
    <property type="entry name" value="HTH_AraC"/>
</dbReference>
<reference evidence="6" key="1">
    <citation type="journal article" date="2019" name="Int. J. Syst. Evol. Microbiol.">
        <title>The Global Catalogue of Microorganisms (GCM) 10K type strain sequencing project: providing services to taxonomists for standard genome sequencing and annotation.</title>
        <authorList>
            <consortium name="The Broad Institute Genomics Platform"/>
            <consortium name="The Broad Institute Genome Sequencing Center for Infectious Disease"/>
            <person name="Wu L."/>
            <person name="Ma J."/>
        </authorList>
    </citation>
    <scope>NUCLEOTIDE SEQUENCE [LARGE SCALE GENOMIC DNA]</scope>
    <source>
        <strain evidence="6">CGMCC 1.15474</strain>
    </source>
</reference>
<evidence type="ECO:0000256" key="1">
    <source>
        <dbReference type="ARBA" id="ARBA00023015"/>
    </source>
</evidence>
<dbReference type="Gene3D" id="1.10.10.60">
    <property type="entry name" value="Homeodomain-like"/>
    <property type="match status" value="1"/>
</dbReference>
<dbReference type="PANTHER" id="PTHR43280:SF2">
    <property type="entry name" value="HTH-TYPE TRANSCRIPTIONAL REGULATOR EXSA"/>
    <property type="match status" value="1"/>
</dbReference>
<feature type="domain" description="HTH araC/xylS-type" evidence="4">
    <location>
        <begin position="164"/>
        <end position="265"/>
    </location>
</feature>
<evidence type="ECO:0000313" key="6">
    <source>
        <dbReference type="Proteomes" id="UP001597318"/>
    </source>
</evidence>
<proteinExistence type="predicted"/>
<sequence>MLKMNTQDFVPLQPGFEMNTSYYVEFKEKDQQDGSTTLFYQFKVKEEVANTMTVIPDGCIDILFCCDPEHPYAKVCGSVLTSKKIQLQANHEYFGGRFLPKSELDCSRYSIKDIIDHEIPLNEMFLIDHLSIQEIVKQKDFVEKIKLFNNMLRNIIFASNSATTSMKFALRKMYSVKGNITMNELAEEIGCSTRYLRKYFEQYIGISPKLFSQILRFQYSLYLLTKTNEYNIRDIIYEIGYYDQAHFINEFKKFSHLTPKEILLQSIKN</sequence>
<evidence type="ECO:0000256" key="3">
    <source>
        <dbReference type="ARBA" id="ARBA00023163"/>
    </source>
</evidence>
<dbReference type="EMBL" id="JBHUIK010000004">
    <property type="protein sequence ID" value="MFD2215483.1"/>
    <property type="molecule type" value="Genomic_DNA"/>
</dbReference>
<keyword evidence="3" id="KW-0804">Transcription</keyword>
<dbReference type="PANTHER" id="PTHR43280">
    <property type="entry name" value="ARAC-FAMILY TRANSCRIPTIONAL REGULATOR"/>
    <property type="match status" value="1"/>
</dbReference>
<dbReference type="SMART" id="SM00342">
    <property type="entry name" value="HTH_ARAC"/>
    <property type="match status" value="1"/>
</dbReference>
<organism evidence="5 6">
    <name type="scientific">Metabacillus endolithicus</name>
    <dbReference type="NCBI Taxonomy" id="1535204"/>
    <lineage>
        <taxon>Bacteria</taxon>
        <taxon>Bacillati</taxon>
        <taxon>Bacillota</taxon>
        <taxon>Bacilli</taxon>
        <taxon>Bacillales</taxon>
        <taxon>Bacillaceae</taxon>
        <taxon>Metabacillus</taxon>
    </lineage>
</organism>
<dbReference type="InterPro" id="IPR009057">
    <property type="entry name" value="Homeodomain-like_sf"/>
</dbReference>
<dbReference type="Pfam" id="PF12833">
    <property type="entry name" value="HTH_18"/>
    <property type="match status" value="1"/>
</dbReference>
<keyword evidence="1" id="KW-0805">Transcription regulation</keyword>
<gene>
    <name evidence="5" type="ORF">ACFSKK_17475</name>
</gene>
<dbReference type="Proteomes" id="UP001597318">
    <property type="component" value="Unassembled WGS sequence"/>
</dbReference>
<dbReference type="SUPFAM" id="SSF46689">
    <property type="entry name" value="Homeodomain-like"/>
    <property type="match status" value="1"/>
</dbReference>
<evidence type="ECO:0000259" key="4">
    <source>
        <dbReference type="PROSITE" id="PS01124"/>
    </source>
</evidence>
<evidence type="ECO:0000313" key="5">
    <source>
        <dbReference type="EMBL" id="MFD2215483.1"/>
    </source>
</evidence>
<protein>
    <submittedName>
        <fullName evidence="5">Helix-turn-helix domain-containing protein</fullName>
    </submittedName>
</protein>
<evidence type="ECO:0000256" key="2">
    <source>
        <dbReference type="ARBA" id="ARBA00023125"/>
    </source>
</evidence>
<keyword evidence="6" id="KW-1185">Reference proteome</keyword>
<name>A0ABW5C3J7_9BACI</name>
<dbReference type="PROSITE" id="PS01124">
    <property type="entry name" value="HTH_ARAC_FAMILY_2"/>
    <property type="match status" value="1"/>
</dbReference>
<keyword evidence="2" id="KW-0238">DNA-binding</keyword>
<comment type="caution">
    <text evidence="5">The sequence shown here is derived from an EMBL/GenBank/DDBJ whole genome shotgun (WGS) entry which is preliminary data.</text>
</comment>
<dbReference type="RefSeq" id="WP_247347147.1">
    <property type="nucleotide sequence ID" value="NZ_CP095550.1"/>
</dbReference>